<dbReference type="AlphaFoldDB" id="A0A2S4V8I7"/>
<evidence type="ECO:0000259" key="1">
    <source>
        <dbReference type="Pfam" id="PF05699"/>
    </source>
</evidence>
<dbReference type="Pfam" id="PF05699">
    <property type="entry name" value="Dimer_Tnp_hAT"/>
    <property type="match status" value="1"/>
</dbReference>
<evidence type="ECO:0000313" key="3">
    <source>
        <dbReference type="Proteomes" id="UP000239156"/>
    </source>
</evidence>
<dbReference type="PANTHER" id="PTHR23272">
    <property type="entry name" value="BED FINGER-RELATED"/>
    <property type="match status" value="1"/>
</dbReference>
<proteinExistence type="predicted"/>
<dbReference type="InterPro" id="IPR012337">
    <property type="entry name" value="RNaseH-like_sf"/>
</dbReference>
<sequence length="329" mass="37487">MLKEEFDLHVCKKARSHRSKKPKPGHFKQILFDPDDWSMIKELNDELEPFAILTKEMEGDGSTGALVLPKYYVLKQTLTHKRDEFNRNKPLYPMFCKMVEKVETYLNEALGCESLVMATLLHPAFRLAAFGEFFPALKDRVEKSLFNLFQDRKTVIAKQKQAEVKTTNQDQNTNLPSKPKSKMFNLFHSSSAKAENNELTVYLKGGEVFEMDAEDTKSALIWWKEREGKYPILSSLARDYLACSASSCAAERTFSAAADVCSANRSKLLPRTIEMCVSSRMWLKDNVPIVGGDFETANKIVKNFSSFKEKNRLKFVDPSPDTNTTPPQL</sequence>
<gene>
    <name evidence="2" type="ORF">PSTT_09379</name>
</gene>
<dbReference type="VEuPathDB" id="FungiDB:PSTT_09379"/>
<feature type="domain" description="HAT C-terminal dimerisation" evidence="1">
    <location>
        <begin position="198"/>
        <end position="283"/>
    </location>
</feature>
<reference evidence="2" key="1">
    <citation type="submission" date="2017-12" db="EMBL/GenBank/DDBJ databases">
        <title>Gene loss provides genomic basis for host adaptation in cereal stripe rust fungi.</title>
        <authorList>
            <person name="Xia C."/>
        </authorList>
    </citation>
    <scope>NUCLEOTIDE SEQUENCE [LARGE SCALE GENOMIC DNA]</scope>
    <source>
        <strain evidence="2">93-210</strain>
    </source>
</reference>
<dbReference type="GO" id="GO:0046983">
    <property type="term" value="F:protein dimerization activity"/>
    <property type="evidence" value="ECO:0007669"/>
    <property type="project" value="InterPro"/>
</dbReference>
<dbReference type="VEuPathDB" id="FungiDB:PSHT_05794"/>
<dbReference type="Proteomes" id="UP000239156">
    <property type="component" value="Unassembled WGS sequence"/>
</dbReference>
<organism evidence="2 3">
    <name type="scientific">Puccinia striiformis</name>
    <dbReference type="NCBI Taxonomy" id="27350"/>
    <lineage>
        <taxon>Eukaryota</taxon>
        <taxon>Fungi</taxon>
        <taxon>Dikarya</taxon>
        <taxon>Basidiomycota</taxon>
        <taxon>Pucciniomycotina</taxon>
        <taxon>Pucciniomycetes</taxon>
        <taxon>Pucciniales</taxon>
        <taxon>Pucciniaceae</taxon>
        <taxon>Puccinia</taxon>
    </lineage>
</organism>
<dbReference type="PANTHER" id="PTHR23272:SF161">
    <property type="entry name" value="ZINC FINGER BED DOMAIN-CONTAINING PROTEIN RICESLEEPER 1-LIKE"/>
    <property type="match status" value="1"/>
</dbReference>
<keyword evidence="3" id="KW-1185">Reference proteome</keyword>
<dbReference type="EMBL" id="PKSL01000093">
    <property type="protein sequence ID" value="POW05849.1"/>
    <property type="molecule type" value="Genomic_DNA"/>
</dbReference>
<dbReference type="InterPro" id="IPR008906">
    <property type="entry name" value="HATC_C_dom"/>
</dbReference>
<dbReference type="SUPFAM" id="SSF53098">
    <property type="entry name" value="Ribonuclease H-like"/>
    <property type="match status" value="1"/>
</dbReference>
<evidence type="ECO:0000313" key="2">
    <source>
        <dbReference type="EMBL" id="POW05849.1"/>
    </source>
</evidence>
<accession>A0A2S4V8I7</accession>
<comment type="caution">
    <text evidence="2">The sequence shown here is derived from an EMBL/GenBank/DDBJ whole genome shotgun (WGS) entry which is preliminary data.</text>
</comment>
<protein>
    <recommendedName>
        <fullName evidence="1">HAT C-terminal dimerisation domain-containing protein</fullName>
    </recommendedName>
</protein>
<name>A0A2S4V8I7_9BASI</name>